<dbReference type="Pfam" id="PF25043">
    <property type="entry name" value="DUF7788"/>
    <property type="match status" value="1"/>
</dbReference>
<feature type="domain" description="DUF2828" evidence="1">
    <location>
        <begin position="93"/>
        <end position="161"/>
    </location>
</feature>
<reference evidence="4" key="1">
    <citation type="submission" date="2025-08" db="UniProtKB">
        <authorList>
            <consortium name="RefSeq"/>
        </authorList>
    </citation>
    <scope>IDENTIFICATION</scope>
</reference>
<dbReference type="InterPro" id="IPR056690">
    <property type="entry name" value="DUF7788"/>
</dbReference>
<accession>A0A6P5RZB0</accession>
<dbReference type="PANTHER" id="PTHR31373:SF17">
    <property type="entry name" value="OS06G0652100 PROTEIN"/>
    <property type="match status" value="1"/>
</dbReference>
<dbReference type="InterPro" id="IPR058580">
    <property type="entry name" value="DUF2828"/>
</dbReference>
<dbReference type="Proteomes" id="UP000515124">
    <property type="component" value="Unplaced"/>
</dbReference>
<gene>
    <name evidence="4" type="primary">LOC110750449</name>
</gene>
<dbReference type="KEGG" id="pavi:110750449"/>
<evidence type="ECO:0000259" key="2">
    <source>
        <dbReference type="Pfam" id="PF25043"/>
    </source>
</evidence>
<organism evidence="3 4">
    <name type="scientific">Prunus avium</name>
    <name type="common">Cherry</name>
    <name type="synonym">Cerasus avium</name>
    <dbReference type="NCBI Taxonomy" id="42229"/>
    <lineage>
        <taxon>Eukaryota</taxon>
        <taxon>Viridiplantae</taxon>
        <taxon>Streptophyta</taxon>
        <taxon>Embryophyta</taxon>
        <taxon>Tracheophyta</taxon>
        <taxon>Spermatophyta</taxon>
        <taxon>Magnoliopsida</taxon>
        <taxon>eudicotyledons</taxon>
        <taxon>Gunneridae</taxon>
        <taxon>Pentapetalae</taxon>
        <taxon>rosids</taxon>
        <taxon>fabids</taxon>
        <taxon>Rosales</taxon>
        <taxon>Rosaceae</taxon>
        <taxon>Amygdaloideae</taxon>
        <taxon>Amygdaleae</taxon>
        <taxon>Prunus</taxon>
    </lineage>
</organism>
<feature type="domain" description="DUF7788" evidence="2">
    <location>
        <begin position="381"/>
        <end position="569"/>
    </location>
</feature>
<evidence type="ECO:0000313" key="3">
    <source>
        <dbReference type="Proteomes" id="UP000515124"/>
    </source>
</evidence>
<dbReference type="AlphaFoldDB" id="A0A6P5RZB0"/>
<dbReference type="GeneID" id="110750449"/>
<sequence length="591" mass="66884">MKKSMPVQVCFTFIRVLKVLSPPTPPPLPLLARRFMASNSKGDNDMAKNIFSISPISYGDPCHDLYFHVKSPENVIRMCISPEPTDEQVEQHNKATINYLKQLLPVAWSHNSLTTLKLIFNLNSFDGPGEKDFPAAFYAAASWLHHNHPKTLLCNIPSFASSGSFYLSIALLWDLVEILYGLCSECNSLLLEQGQESAAQTLYRDTHYKLLHDRVMEFLAEQLKSDIDKLKQHRLKMELESKDNDKLLLVSQAAECCTPSSPEQVQATRAILLFESLGRILFPQESDQSEEWERLRKEFLEPLTEYSRRRTQVYPIRVREPCVVKMYLEEVKAGGSIIKSDALLPNDIIRYVKDKDVGEAAEIQWKAMMENMYQGENKFKNCLAVCNITYAMSAVAELAASLGILVSELSEEPAWKGKVITLGPLPDKLPLLHSIQGSDLKSRYDFVISTCSNRLSEAPDFDQVCDLILEVAVNHNLKAEQMIKKVFVLTDSVRFGGCSTSWKTLYEAKRSKFKEHGYGDDAMPHILFWNIWDFGGFMPRVEEPHPGVTLLRGNSKTLIKSFLDNGGEIGRHHLLEAAIANKEYQTLSVVD</sequence>
<name>A0A6P5RZB0_PRUAV</name>
<dbReference type="PANTHER" id="PTHR31373">
    <property type="entry name" value="OS06G0652100 PROTEIN"/>
    <property type="match status" value="1"/>
</dbReference>
<feature type="domain" description="DUF2828" evidence="1">
    <location>
        <begin position="193"/>
        <end position="311"/>
    </location>
</feature>
<dbReference type="InterPro" id="IPR011205">
    <property type="entry name" value="UCP015417_vWA"/>
</dbReference>
<dbReference type="Pfam" id="PF11443">
    <property type="entry name" value="DUF2828"/>
    <property type="match status" value="2"/>
</dbReference>
<evidence type="ECO:0000259" key="1">
    <source>
        <dbReference type="Pfam" id="PF11443"/>
    </source>
</evidence>
<keyword evidence="3" id="KW-1185">Reference proteome</keyword>
<proteinExistence type="predicted"/>
<evidence type="ECO:0000313" key="4">
    <source>
        <dbReference type="RefSeq" id="XP_021806481.1"/>
    </source>
</evidence>
<dbReference type="RefSeq" id="XP_021806481.1">
    <property type="nucleotide sequence ID" value="XM_021950789.1"/>
</dbReference>
<protein>
    <submittedName>
        <fullName evidence="4">Uncharacterized protein LOC110750449</fullName>
    </submittedName>
</protein>
<dbReference type="PIRSF" id="PIRSF015417">
    <property type="entry name" value="T31B5_30_vWA"/>
    <property type="match status" value="1"/>
</dbReference>